<dbReference type="Pfam" id="PF06985">
    <property type="entry name" value="HET"/>
    <property type="match status" value="1"/>
</dbReference>
<keyword evidence="3" id="KW-1185">Reference proteome</keyword>
<accession>A0A9P4HCM0</accession>
<reference evidence="2" key="1">
    <citation type="journal article" date="2020" name="Stud. Mycol.">
        <title>101 Dothideomycetes genomes: a test case for predicting lifestyles and emergence of pathogens.</title>
        <authorList>
            <person name="Haridas S."/>
            <person name="Albert R."/>
            <person name="Binder M."/>
            <person name="Bloem J."/>
            <person name="Labutti K."/>
            <person name="Salamov A."/>
            <person name="Andreopoulos B."/>
            <person name="Baker S."/>
            <person name="Barry K."/>
            <person name="Bills G."/>
            <person name="Bluhm B."/>
            <person name="Cannon C."/>
            <person name="Castanera R."/>
            <person name="Culley D."/>
            <person name="Daum C."/>
            <person name="Ezra D."/>
            <person name="Gonzalez J."/>
            <person name="Henrissat B."/>
            <person name="Kuo A."/>
            <person name="Liang C."/>
            <person name="Lipzen A."/>
            <person name="Lutzoni F."/>
            <person name="Magnuson J."/>
            <person name="Mondo S."/>
            <person name="Nolan M."/>
            <person name="Ohm R."/>
            <person name="Pangilinan J."/>
            <person name="Park H.-J."/>
            <person name="Ramirez L."/>
            <person name="Alfaro M."/>
            <person name="Sun H."/>
            <person name="Tritt A."/>
            <person name="Yoshinaga Y."/>
            <person name="Zwiers L.-H."/>
            <person name="Turgeon B."/>
            <person name="Goodwin S."/>
            <person name="Spatafora J."/>
            <person name="Crous P."/>
            <person name="Grigoriev I."/>
        </authorList>
    </citation>
    <scope>NUCLEOTIDE SEQUENCE</scope>
    <source>
        <strain evidence="2">CBS 110217</strain>
    </source>
</reference>
<evidence type="ECO:0000313" key="3">
    <source>
        <dbReference type="Proteomes" id="UP000799777"/>
    </source>
</evidence>
<comment type="caution">
    <text evidence="2">The sequence shown here is derived from an EMBL/GenBank/DDBJ whole genome shotgun (WGS) entry which is preliminary data.</text>
</comment>
<dbReference type="PANTHER" id="PTHR33112">
    <property type="entry name" value="DOMAIN PROTEIN, PUTATIVE-RELATED"/>
    <property type="match status" value="1"/>
</dbReference>
<name>A0A9P4HCM0_9PLEO</name>
<dbReference type="PANTHER" id="PTHR33112:SF15">
    <property type="entry name" value="HETEROKARYON INCOMPATIBILITY DOMAIN-CONTAINING PROTEIN"/>
    <property type="match status" value="1"/>
</dbReference>
<feature type="non-terminal residue" evidence="2">
    <location>
        <position position="264"/>
    </location>
</feature>
<proteinExistence type="predicted"/>
<dbReference type="InterPro" id="IPR010730">
    <property type="entry name" value="HET"/>
</dbReference>
<feature type="domain" description="Heterokaryon incompatibility" evidence="1">
    <location>
        <begin position="1"/>
        <end position="98"/>
    </location>
</feature>
<sequence>YVALSHCWGGDVHCKTESSNFHQHLEAIQFSEFPKTFQDAITICRLLKVENLWIDSLCIIQDSAEDWAEQAARMSHVYANAFVTISADGAADSSQGGYDAFQHHSWASSLSSPLSNRGWVLQEIVLSPRILRFMAEELTWECSTTSQCECQCLPHTAEFEQFLKACIDDTSFDRCWSSLVDEYTDRQLSYWSDPLPATSGIVQQLAMSQPASLVYYAGLWSKSFPECMLWRTLDRDRDGTKSASDRIKPYHAPTWSWASVTGRI</sequence>
<gene>
    <name evidence="2" type="ORF">EK21DRAFT_48812</name>
</gene>
<dbReference type="OrthoDB" id="2958217at2759"/>
<evidence type="ECO:0000313" key="2">
    <source>
        <dbReference type="EMBL" id="KAF2032561.1"/>
    </source>
</evidence>
<dbReference type="EMBL" id="ML978172">
    <property type="protein sequence ID" value="KAF2032561.1"/>
    <property type="molecule type" value="Genomic_DNA"/>
</dbReference>
<feature type="non-terminal residue" evidence="2">
    <location>
        <position position="1"/>
    </location>
</feature>
<dbReference type="AlphaFoldDB" id="A0A9P4HCM0"/>
<organism evidence="2 3">
    <name type="scientific">Setomelanomma holmii</name>
    <dbReference type="NCBI Taxonomy" id="210430"/>
    <lineage>
        <taxon>Eukaryota</taxon>
        <taxon>Fungi</taxon>
        <taxon>Dikarya</taxon>
        <taxon>Ascomycota</taxon>
        <taxon>Pezizomycotina</taxon>
        <taxon>Dothideomycetes</taxon>
        <taxon>Pleosporomycetidae</taxon>
        <taxon>Pleosporales</taxon>
        <taxon>Pleosporineae</taxon>
        <taxon>Phaeosphaeriaceae</taxon>
        <taxon>Setomelanomma</taxon>
    </lineage>
</organism>
<dbReference type="Proteomes" id="UP000799777">
    <property type="component" value="Unassembled WGS sequence"/>
</dbReference>
<protein>
    <submittedName>
        <fullName evidence="2">HET-domain-containing protein</fullName>
    </submittedName>
</protein>
<evidence type="ECO:0000259" key="1">
    <source>
        <dbReference type="Pfam" id="PF06985"/>
    </source>
</evidence>